<organism evidence="2 3">
    <name type="scientific">Rhizobium paknamense</name>
    <dbReference type="NCBI Taxonomy" id="1206817"/>
    <lineage>
        <taxon>Bacteria</taxon>
        <taxon>Pseudomonadati</taxon>
        <taxon>Pseudomonadota</taxon>
        <taxon>Alphaproteobacteria</taxon>
        <taxon>Hyphomicrobiales</taxon>
        <taxon>Rhizobiaceae</taxon>
        <taxon>Rhizobium/Agrobacterium group</taxon>
        <taxon>Rhizobium</taxon>
    </lineage>
</organism>
<feature type="domain" description="N-acetyltransferase" evidence="1">
    <location>
        <begin position="6"/>
        <end position="140"/>
    </location>
</feature>
<dbReference type="Pfam" id="PF18014">
    <property type="entry name" value="Acetyltransf_18"/>
    <property type="match status" value="1"/>
</dbReference>
<gene>
    <name evidence="2" type="ORF">QO005_004370</name>
</gene>
<dbReference type="Proteomes" id="UP001235269">
    <property type="component" value="Unassembled WGS sequence"/>
</dbReference>
<name>A0ABU0IIC5_9HYPH</name>
<dbReference type="InterPro" id="IPR052729">
    <property type="entry name" value="Acyl/Acetyltrans_Enzymes"/>
</dbReference>
<evidence type="ECO:0000313" key="3">
    <source>
        <dbReference type="Proteomes" id="UP001235269"/>
    </source>
</evidence>
<dbReference type="InterPro" id="IPR000182">
    <property type="entry name" value="GNAT_dom"/>
</dbReference>
<evidence type="ECO:0000259" key="1">
    <source>
        <dbReference type="PROSITE" id="PS51186"/>
    </source>
</evidence>
<dbReference type="Pfam" id="PF13508">
    <property type="entry name" value="Acetyltransf_7"/>
    <property type="match status" value="1"/>
</dbReference>
<dbReference type="PANTHER" id="PTHR47237">
    <property type="entry name" value="SLL0310 PROTEIN"/>
    <property type="match status" value="1"/>
</dbReference>
<dbReference type="Gene3D" id="3.40.630.30">
    <property type="match status" value="1"/>
</dbReference>
<proteinExistence type="predicted"/>
<evidence type="ECO:0000313" key="2">
    <source>
        <dbReference type="EMBL" id="MDQ0458012.1"/>
    </source>
</evidence>
<protein>
    <submittedName>
        <fullName evidence="2">GNAT superfamily N-acetyltransferase</fullName>
    </submittedName>
</protein>
<dbReference type="Gene3D" id="3.40.630.90">
    <property type="match status" value="1"/>
</dbReference>
<dbReference type="SUPFAM" id="SSF55729">
    <property type="entry name" value="Acyl-CoA N-acyltransferases (Nat)"/>
    <property type="match status" value="1"/>
</dbReference>
<dbReference type="CDD" id="cd04301">
    <property type="entry name" value="NAT_SF"/>
    <property type="match status" value="1"/>
</dbReference>
<dbReference type="RefSeq" id="WP_307160114.1">
    <property type="nucleotide sequence ID" value="NZ_JAUSWH010000021.1"/>
</dbReference>
<dbReference type="PANTHER" id="PTHR47237:SF2">
    <property type="entry name" value="BLL4206 PROTEIN"/>
    <property type="match status" value="1"/>
</dbReference>
<sequence>MQTLQTDIMPMASDHLPGALHLSQQAGWPHRLEDWALTLSLSRGFVAVEGSRVFGTALATLYGTHAATINMVIVDESMRGQGLGRKLMEQALAAAEDRECRLVATADGLPLYEKLGFRVSGEIVQHQGPVGAIAAREDVRWEDRPDLAAFATMDADACGMDRRALYDALATRGRFAVLERGGLMKGFAVLRPFGRGEVAGPVVAENAEDAKALLSFLFAGRGGAFMRVDTPKDSGLAPWLTTLGLLHVGGGLPMIRNSAPRPAATVKTFGLASQALG</sequence>
<keyword evidence="3" id="KW-1185">Reference proteome</keyword>
<dbReference type="InterPro" id="IPR016181">
    <property type="entry name" value="Acyl_CoA_acyltransferase"/>
</dbReference>
<reference evidence="2 3" key="1">
    <citation type="submission" date="2023-07" db="EMBL/GenBank/DDBJ databases">
        <title>Genomic Encyclopedia of Type Strains, Phase IV (KMG-IV): sequencing the most valuable type-strain genomes for metagenomic binning, comparative biology and taxonomic classification.</title>
        <authorList>
            <person name="Goeker M."/>
        </authorList>
    </citation>
    <scope>NUCLEOTIDE SEQUENCE [LARGE SCALE GENOMIC DNA]</scope>
    <source>
        <strain evidence="2 3">DSM 100301</strain>
    </source>
</reference>
<dbReference type="PROSITE" id="PS51186">
    <property type="entry name" value="GNAT"/>
    <property type="match status" value="1"/>
</dbReference>
<dbReference type="EMBL" id="JAUSWH010000021">
    <property type="protein sequence ID" value="MDQ0458012.1"/>
    <property type="molecule type" value="Genomic_DNA"/>
</dbReference>
<dbReference type="InterPro" id="IPR041496">
    <property type="entry name" value="YitH/HolE_GNAT"/>
</dbReference>
<accession>A0ABU0IIC5</accession>
<comment type="caution">
    <text evidence="2">The sequence shown here is derived from an EMBL/GenBank/DDBJ whole genome shotgun (WGS) entry which is preliminary data.</text>
</comment>